<accession>A0AA90NMX9</accession>
<gene>
    <name evidence="10" type="ORF">Q7X28_05770</name>
</gene>
<evidence type="ECO:0000256" key="1">
    <source>
        <dbReference type="ARBA" id="ARBA00004429"/>
    </source>
</evidence>
<keyword evidence="3" id="KW-1003">Cell membrane</keyword>
<dbReference type="Proteomes" id="UP001178281">
    <property type="component" value="Unassembled WGS sequence"/>
</dbReference>
<evidence type="ECO:0000313" key="11">
    <source>
        <dbReference type="Proteomes" id="UP001178281"/>
    </source>
</evidence>
<evidence type="ECO:0000256" key="3">
    <source>
        <dbReference type="ARBA" id="ARBA00022475"/>
    </source>
</evidence>
<evidence type="ECO:0000256" key="5">
    <source>
        <dbReference type="ARBA" id="ARBA00022692"/>
    </source>
</evidence>
<dbReference type="PANTHER" id="PTHR43357">
    <property type="entry name" value="INNER MEMBRANE ABC TRANSPORTER PERMEASE PROTEIN YDCV"/>
    <property type="match status" value="1"/>
</dbReference>
<feature type="domain" description="ABC transmembrane type-1" evidence="9">
    <location>
        <begin position="65"/>
        <end position="256"/>
    </location>
</feature>
<evidence type="ECO:0000256" key="8">
    <source>
        <dbReference type="RuleBase" id="RU363032"/>
    </source>
</evidence>
<dbReference type="SUPFAM" id="SSF161098">
    <property type="entry name" value="MetI-like"/>
    <property type="match status" value="1"/>
</dbReference>
<dbReference type="GO" id="GO:0055085">
    <property type="term" value="P:transmembrane transport"/>
    <property type="evidence" value="ECO:0007669"/>
    <property type="project" value="InterPro"/>
</dbReference>
<feature type="transmembrane region" description="Helical" evidence="8">
    <location>
        <begin position="12"/>
        <end position="36"/>
    </location>
</feature>
<dbReference type="Gene3D" id="1.10.3720.10">
    <property type="entry name" value="MetI-like"/>
    <property type="match status" value="1"/>
</dbReference>
<dbReference type="RefSeq" id="WP_305110642.1">
    <property type="nucleotide sequence ID" value="NZ_JAUTIX010000002.1"/>
</dbReference>
<keyword evidence="2 8" id="KW-0813">Transport</keyword>
<dbReference type="PROSITE" id="PS50928">
    <property type="entry name" value="ABC_TM1"/>
    <property type="match status" value="1"/>
</dbReference>
<proteinExistence type="inferred from homology"/>
<protein>
    <submittedName>
        <fullName evidence="10">ABC transporter permease subunit</fullName>
    </submittedName>
</protein>
<dbReference type="Pfam" id="PF00528">
    <property type="entry name" value="BPD_transp_1"/>
    <property type="match status" value="1"/>
</dbReference>
<sequence>MLVRNGAARVAVWLVFGVVLLALVITPVVVTLVTAFSASWTSVLPSALTTDHLRDAFTPENAASIGVSVQTAIIASALAVGAGTWAALAVPGLPPRLRGAADAFFHLPVAVPSVVVGLGVLVAFSAPPAILGGTPAIVILVQAILVFAFAYSMVSAAAVRLDPMLDKVGGSLGAGPLRLLVQVRLPLLFPAIAAASGLSVALCMGELGATIMVYPASWRTLPVTVFTQSDRGDIFGAAANTTLLVLVTVVILGGLSALRRRDRS</sequence>
<comment type="caution">
    <text evidence="10">The sequence shown here is derived from an EMBL/GenBank/DDBJ whole genome shotgun (WGS) entry which is preliminary data.</text>
</comment>
<evidence type="ECO:0000313" key="10">
    <source>
        <dbReference type="EMBL" id="MDP0397429.1"/>
    </source>
</evidence>
<dbReference type="CDD" id="cd06261">
    <property type="entry name" value="TM_PBP2"/>
    <property type="match status" value="1"/>
</dbReference>
<keyword evidence="4" id="KW-0997">Cell inner membrane</keyword>
<evidence type="ECO:0000256" key="7">
    <source>
        <dbReference type="ARBA" id="ARBA00023136"/>
    </source>
</evidence>
<keyword evidence="7 8" id="KW-0472">Membrane</keyword>
<dbReference type="EMBL" id="JAUTIX010000002">
    <property type="protein sequence ID" value="MDP0397429.1"/>
    <property type="molecule type" value="Genomic_DNA"/>
</dbReference>
<feature type="transmembrane region" description="Helical" evidence="8">
    <location>
        <begin position="187"/>
        <end position="214"/>
    </location>
</feature>
<evidence type="ECO:0000259" key="9">
    <source>
        <dbReference type="PROSITE" id="PS50928"/>
    </source>
</evidence>
<feature type="transmembrane region" description="Helical" evidence="8">
    <location>
        <begin position="234"/>
        <end position="258"/>
    </location>
</feature>
<dbReference type="AlphaFoldDB" id="A0AA90NMX9"/>
<name>A0AA90NMX9_9ACTN</name>
<dbReference type="InterPro" id="IPR035906">
    <property type="entry name" value="MetI-like_sf"/>
</dbReference>
<feature type="transmembrane region" description="Helical" evidence="8">
    <location>
        <begin position="136"/>
        <end position="159"/>
    </location>
</feature>
<organism evidence="10 11">
    <name type="scientific">Tsukamurella strandjordii</name>
    <dbReference type="NCBI Taxonomy" id="147577"/>
    <lineage>
        <taxon>Bacteria</taxon>
        <taxon>Bacillati</taxon>
        <taxon>Actinomycetota</taxon>
        <taxon>Actinomycetes</taxon>
        <taxon>Mycobacteriales</taxon>
        <taxon>Tsukamurellaceae</taxon>
        <taxon>Tsukamurella</taxon>
    </lineage>
</organism>
<feature type="transmembrane region" description="Helical" evidence="8">
    <location>
        <begin position="67"/>
        <end position="91"/>
    </location>
</feature>
<keyword evidence="6 8" id="KW-1133">Transmembrane helix</keyword>
<keyword evidence="11" id="KW-1185">Reference proteome</keyword>
<feature type="transmembrane region" description="Helical" evidence="8">
    <location>
        <begin position="103"/>
        <end position="124"/>
    </location>
</feature>
<keyword evidence="5 8" id="KW-0812">Transmembrane</keyword>
<reference evidence="10" key="1">
    <citation type="submission" date="2023-08" db="EMBL/GenBank/DDBJ databases">
        <title>The draft genome of Tsukamurella strandjordii strain 050030.</title>
        <authorList>
            <person name="Zhao F."/>
            <person name="Feng Y."/>
            <person name="Zong Z."/>
        </authorList>
    </citation>
    <scope>NUCLEOTIDE SEQUENCE</scope>
    <source>
        <strain evidence="10">050030</strain>
    </source>
</reference>
<comment type="subcellular location">
    <subcellularLocation>
        <location evidence="1">Cell inner membrane</location>
        <topology evidence="1">Multi-pass membrane protein</topology>
    </subcellularLocation>
    <subcellularLocation>
        <location evidence="8">Cell membrane</location>
        <topology evidence="8">Multi-pass membrane protein</topology>
    </subcellularLocation>
</comment>
<comment type="similarity">
    <text evidence="8">Belongs to the binding-protein-dependent transport system permease family.</text>
</comment>
<dbReference type="InterPro" id="IPR000515">
    <property type="entry name" value="MetI-like"/>
</dbReference>
<dbReference type="PANTHER" id="PTHR43357:SF4">
    <property type="entry name" value="INNER MEMBRANE ABC TRANSPORTER PERMEASE PROTEIN YDCV"/>
    <property type="match status" value="1"/>
</dbReference>
<evidence type="ECO:0000256" key="2">
    <source>
        <dbReference type="ARBA" id="ARBA00022448"/>
    </source>
</evidence>
<dbReference type="GO" id="GO:0005886">
    <property type="term" value="C:plasma membrane"/>
    <property type="evidence" value="ECO:0007669"/>
    <property type="project" value="UniProtKB-SubCell"/>
</dbReference>
<evidence type="ECO:0000256" key="6">
    <source>
        <dbReference type="ARBA" id="ARBA00022989"/>
    </source>
</evidence>
<evidence type="ECO:0000256" key="4">
    <source>
        <dbReference type="ARBA" id="ARBA00022519"/>
    </source>
</evidence>